<proteinExistence type="predicted"/>
<dbReference type="STRING" id="6205.A0A0R3XB57"/>
<dbReference type="AlphaFoldDB" id="A0A0R3XB57"/>
<organism evidence="2">
    <name type="scientific">Hydatigena taeniaeformis</name>
    <name type="common">Feline tapeworm</name>
    <name type="synonym">Taenia taeniaeformis</name>
    <dbReference type="NCBI Taxonomy" id="6205"/>
    <lineage>
        <taxon>Eukaryota</taxon>
        <taxon>Metazoa</taxon>
        <taxon>Spiralia</taxon>
        <taxon>Lophotrochozoa</taxon>
        <taxon>Platyhelminthes</taxon>
        <taxon>Cestoda</taxon>
        <taxon>Eucestoda</taxon>
        <taxon>Cyclophyllidea</taxon>
        <taxon>Taeniidae</taxon>
        <taxon>Hydatigera</taxon>
    </lineage>
</organism>
<evidence type="ECO:0000313" key="2">
    <source>
        <dbReference type="WBParaSite" id="TTAC_0001078401-mRNA-1"/>
    </source>
</evidence>
<dbReference type="WBParaSite" id="TTAC_0001078401-mRNA-1">
    <property type="protein sequence ID" value="TTAC_0001078401-mRNA-1"/>
    <property type="gene ID" value="TTAC_0001078401"/>
</dbReference>
<sequence length="105" mass="12000">LRVNEVEVREKPILFTNGRIYYTNAPLKYIQAPHPTVISTAAIVVSLLLVLLILLIVGLFILRHRRPDLAIFNLRRSRFHPMVERSQASWRGSKGVLLASDDPEE</sequence>
<evidence type="ECO:0000256" key="1">
    <source>
        <dbReference type="SAM" id="Phobius"/>
    </source>
</evidence>
<keyword evidence="1" id="KW-1133">Transmembrane helix</keyword>
<reference evidence="2" key="1">
    <citation type="submission" date="2017-02" db="UniProtKB">
        <authorList>
            <consortium name="WormBaseParasite"/>
        </authorList>
    </citation>
    <scope>IDENTIFICATION</scope>
</reference>
<keyword evidence="1" id="KW-0472">Membrane</keyword>
<name>A0A0R3XB57_HYDTA</name>
<protein>
    <submittedName>
        <fullName evidence="2">Integrin_alpha2 domain-containing protein</fullName>
    </submittedName>
</protein>
<accession>A0A0R3XB57</accession>
<feature type="transmembrane region" description="Helical" evidence="1">
    <location>
        <begin position="37"/>
        <end position="62"/>
    </location>
</feature>
<keyword evidence="1" id="KW-0812">Transmembrane</keyword>